<evidence type="ECO:0000256" key="5">
    <source>
        <dbReference type="ARBA" id="ARBA00023014"/>
    </source>
</evidence>
<name>A0A450YI34_9GAMM</name>
<comment type="cofactor">
    <cofactor evidence="1">
        <name>[4Fe-4S] cluster</name>
        <dbReference type="ChEBI" id="CHEBI:49883"/>
    </cofactor>
</comment>
<dbReference type="SFLD" id="SFLDG01067">
    <property type="entry name" value="SPASM/twitch_domain_containing"/>
    <property type="match status" value="1"/>
</dbReference>
<dbReference type="PROSITE" id="PS51918">
    <property type="entry name" value="RADICAL_SAM"/>
    <property type="match status" value="1"/>
</dbReference>
<feature type="domain" description="Radical SAM core" evidence="6">
    <location>
        <begin position="29"/>
        <end position="268"/>
    </location>
</feature>
<dbReference type="Pfam" id="PF04055">
    <property type="entry name" value="Radical_SAM"/>
    <property type="match status" value="1"/>
</dbReference>
<gene>
    <name evidence="7" type="ORF">BECKTC1821E_GA0114239_101017</name>
</gene>
<reference evidence="7" key="1">
    <citation type="submission" date="2019-02" db="EMBL/GenBank/DDBJ databases">
        <authorList>
            <person name="Gruber-Vodicka R. H."/>
            <person name="Seah K. B. B."/>
        </authorList>
    </citation>
    <scope>NUCLEOTIDE SEQUENCE</scope>
    <source>
        <strain evidence="7">BECK_BZ125</strain>
    </source>
</reference>
<organism evidence="7">
    <name type="scientific">Candidatus Kentrum sp. TC</name>
    <dbReference type="NCBI Taxonomy" id="2126339"/>
    <lineage>
        <taxon>Bacteria</taxon>
        <taxon>Pseudomonadati</taxon>
        <taxon>Pseudomonadota</taxon>
        <taxon>Gammaproteobacteria</taxon>
        <taxon>Candidatus Kentrum</taxon>
    </lineage>
</organism>
<keyword evidence="5" id="KW-0411">Iron-sulfur</keyword>
<evidence type="ECO:0000256" key="2">
    <source>
        <dbReference type="ARBA" id="ARBA00022691"/>
    </source>
</evidence>
<dbReference type="EMBL" id="CAADFT010000010">
    <property type="protein sequence ID" value="VFK41217.1"/>
    <property type="molecule type" value="Genomic_DNA"/>
</dbReference>
<evidence type="ECO:0000313" key="7">
    <source>
        <dbReference type="EMBL" id="VFK41217.1"/>
    </source>
</evidence>
<dbReference type="SUPFAM" id="SSF102114">
    <property type="entry name" value="Radical SAM enzymes"/>
    <property type="match status" value="1"/>
</dbReference>
<sequence length="376" mass="42476">MARRMDLTRKLFQRSVLDRIDETDWDLGNAAPYVVELDPTAACDLACPGCISQDLIAIGNRFSDDRLMGLGNEFIRCGVRAVILIGGGEPLTHPKIGDFIELLGANDIHIGITTNGTLIHRHIDPISAYSKWTRVSMDAATDGMFDMLRPSKGGKSKFARIVENMRQLARSKTGKLGYSYLIQTKADGLSIESNVHEIYDAALLARDIGCDYFEVKPTYRFRDDVPHALMKHDPVLMQRAREQIARLDALETDDFRILKAINLEFSLKGDVEDQPKDYKACPSAHLRTTVTPGGVYVCPYWRGKHNMRIGDASETSFADMWSGEERMHIMRRLDASVDCYFHCLRHETNQACFEIKERMESSGEIIEADGDFDRFI</sequence>
<dbReference type="PANTHER" id="PTHR11228:SF7">
    <property type="entry name" value="PQQA PEPTIDE CYCLASE"/>
    <property type="match status" value="1"/>
</dbReference>
<dbReference type="InterPro" id="IPR007197">
    <property type="entry name" value="rSAM"/>
</dbReference>
<keyword evidence="2" id="KW-0949">S-adenosyl-L-methionine</keyword>
<dbReference type="CDD" id="cd01335">
    <property type="entry name" value="Radical_SAM"/>
    <property type="match status" value="1"/>
</dbReference>
<dbReference type="InterPro" id="IPR013785">
    <property type="entry name" value="Aldolase_TIM"/>
</dbReference>
<accession>A0A450YI34</accession>
<dbReference type="GO" id="GO:0003824">
    <property type="term" value="F:catalytic activity"/>
    <property type="evidence" value="ECO:0007669"/>
    <property type="project" value="InterPro"/>
</dbReference>
<dbReference type="GO" id="GO:0051536">
    <property type="term" value="F:iron-sulfur cluster binding"/>
    <property type="evidence" value="ECO:0007669"/>
    <property type="project" value="UniProtKB-KW"/>
</dbReference>
<dbReference type="Gene3D" id="3.20.20.70">
    <property type="entry name" value="Aldolase class I"/>
    <property type="match status" value="1"/>
</dbReference>
<keyword evidence="3" id="KW-0479">Metal-binding</keyword>
<dbReference type="SFLD" id="SFLDS00029">
    <property type="entry name" value="Radical_SAM"/>
    <property type="match status" value="1"/>
</dbReference>
<dbReference type="PANTHER" id="PTHR11228">
    <property type="entry name" value="RADICAL SAM DOMAIN PROTEIN"/>
    <property type="match status" value="1"/>
</dbReference>
<evidence type="ECO:0000256" key="3">
    <source>
        <dbReference type="ARBA" id="ARBA00022723"/>
    </source>
</evidence>
<keyword evidence="4" id="KW-0408">Iron</keyword>
<dbReference type="InterPro" id="IPR050377">
    <property type="entry name" value="Radical_SAM_PqqE_MftC-like"/>
</dbReference>
<evidence type="ECO:0000256" key="1">
    <source>
        <dbReference type="ARBA" id="ARBA00001966"/>
    </source>
</evidence>
<evidence type="ECO:0000256" key="4">
    <source>
        <dbReference type="ARBA" id="ARBA00023004"/>
    </source>
</evidence>
<dbReference type="CDD" id="cd21109">
    <property type="entry name" value="SPASM"/>
    <property type="match status" value="1"/>
</dbReference>
<proteinExistence type="predicted"/>
<dbReference type="InterPro" id="IPR058240">
    <property type="entry name" value="rSAM_sf"/>
</dbReference>
<evidence type="ECO:0000259" key="6">
    <source>
        <dbReference type="PROSITE" id="PS51918"/>
    </source>
</evidence>
<protein>
    <submittedName>
        <fullName evidence="7">Radical SAM superfamily enzyme, MoaA/NifB/PqqE/SkfB family</fullName>
    </submittedName>
</protein>
<dbReference type="AlphaFoldDB" id="A0A450YI34"/>
<dbReference type="GO" id="GO:0046872">
    <property type="term" value="F:metal ion binding"/>
    <property type="evidence" value="ECO:0007669"/>
    <property type="project" value="UniProtKB-KW"/>
</dbReference>